<dbReference type="Pfam" id="PF02900">
    <property type="entry name" value="LigB"/>
    <property type="match status" value="1"/>
</dbReference>
<dbReference type="RefSeq" id="WP_190765457.1">
    <property type="nucleotide sequence ID" value="NZ_JACXLD010000006.1"/>
</dbReference>
<evidence type="ECO:0000256" key="2">
    <source>
        <dbReference type="ARBA" id="ARBA00007581"/>
    </source>
</evidence>
<dbReference type="EMBL" id="JACXLD010000006">
    <property type="protein sequence ID" value="MBD2859518.1"/>
    <property type="molecule type" value="Genomic_DNA"/>
</dbReference>
<evidence type="ECO:0000256" key="1">
    <source>
        <dbReference type="ARBA" id="ARBA00001947"/>
    </source>
</evidence>
<dbReference type="Gene3D" id="3.40.830.10">
    <property type="entry name" value="LigB-like"/>
    <property type="match status" value="1"/>
</dbReference>
<feature type="domain" description="Extradiol ring-cleavage dioxygenase class III enzyme subunit B" evidence="6">
    <location>
        <begin position="27"/>
        <end position="246"/>
    </location>
</feature>
<keyword evidence="7" id="KW-0223">Dioxygenase</keyword>
<evidence type="ECO:0000313" key="7">
    <source>
        <dbReference type="EMBL" id="MBD2859518.1"/>
    </source>
</evidence>
<comment type="similarity">
    <text evidence="2">Belongs to the DODA-type extradiol aromatic ring-opening dioxygenase family.</text>
</comment>
<keyword evidence="4" id="KW-0862">Zinc</keyword>
<evidence type="ECO:0000256" key="3">
    <source>
        <dbReference type="ARBA" id="ARBA00022723"/>
    </source>
</evidence>
<reference evidence="7" key="1">
    <citation type="submission" date="2020-09" db="EMBL/GenBank/DDBJ databases">
        <authorList>
            <person name="Yoon J.-W."/>
        </authorList>
    </citation>
    <scope>NUCLEOTIDE SEQUENCE</scope>
    <source>
        <strain evidence="7">KMU-158</strain>
    </source>
</reference>
<name>A0A927GWV8_9GAMM</name>
<sequence length="265" mass="29439">MSSKHNTIFISHGGGPLPLLGDPAHEALVKCLQQIAAEIPRPDAILVLSAHWEEAIASVTAAAKPDLLYDYYGFPAESYAIEYPCPGHPSLAKAISIALNQTGVSARLESERGLDHGVFVPLKIMYPEANIPCVQLSLLSSLDPEAHIAMGEALANLDWDNLLVIGSGFTFHNLPAFFRTPDDEFYRSNQRFEAWLEQVCMDAEMPEAERRQQLIDWSSAPGGRYSHPREEHLLPLHVCYGVAKTACVKRYSVEVMQTQCSMYLW</sequence>
<dbReference type="GO" id="GO:0016702">
    <property type="term" value="F:oxidoreductase activity, acting on single donors with incorporation of molecular oxygen, incorporation of two atoms of oxygen"/>
    <property type="evidence" value="ECO:0007669"/>
    <property type="project" value="UniProtKB-ARBA"/>
</dbReference>
<evidence type="ECO:0000313" key="8">
    <source>
        <dbReference type="Proteomes" id="UP000610558"/>
    </source>
</evidence>
<dbReference type="InterPro" id="IPR004183">
    <property type="entry name" value="Xdiol_dOase_suB"/>
</dbReference>
<comment type="caution">
    <text evidence="7">The sequence shown here is derived from an EMBL/GenBank/DDBJ whole genome shotgun (WGS) entry which is preliminary data.</text>
</comment>
<dbReference type="InterPro" id="IPR014436">
    <property type="entry name" value="Extradiol_dOase_DODA"/>
</dbReference>
<comment type="cofactor">
    <cofactor evidence="1">
        <name>Zn(2+)</name>
        <dbReference type="ChEBI" id="CHEBI:29105"/>
    </cofactor>
</comment>
<dbReference type="CDD" id="cd07363">
    <property type="entry name" value="45_DOPA_Dioxygenase"/>
    <property type="match status" value="1"/>
</dbReference>
<organism evidence="7 8">
    <name type="scientific">Spongiibacter pelagi</name>
    <dbReference type="NCBI Taxonomy" id="2760804"/>
    <lineage>
        <taxon>Bacteria</taxon>
        <taxon>Pseudomonadati</taxon>
        <taxon>Pseudomonadota</taxon>
        <taxon>Gammaproteobacteria</taxon>
        <taxon>Cellvibrionales</taxon>
        <taxon>Spongiibacteraceae</taxon>
        <taxon>Spongiibacter</taxon>
    </lineage>
</organism>
<protein>
    <submittedName>
        <fullName evidence="7">Dioxygenase</fullName>
    </submittedName>
</protein>
<gene>
    <name evidence="7" type="ORF">IB286_10930</name>
</gene>
<dbReference type="PANTHER" id="PTHR30096">
    <property type="entry name" value="4,5-DOPA DIOXYGENASE EXTRADIOL-LIKE PROTEIN"/>
    <property type="match status" value="1"/>
</dbReference>
<proteinExistence type="inferred from homology"/>
<evidence type="ECO:0000256" key="4">
    <source>
        <dbReference type="ARBA" id="ARBA00022833"/>
    </source>
</evidence>
<dbReference type="AlphaFoldDB" id="A0A927GWV8"/>
<keyword evidence="3" id="KW-0479">Metal-binding</keyword>
<dbReference type="PANTHER" id="PTHR30096:SF0">
    <property type="entry name" value="4,5-DOPA DIOXYGENASE EXTRADIOL-LIKE PROTEIN"/>
    <property type="match status" value="1"/>
</dbReference>
<dbReference type="GO" id="GO:0008198">
    <property type="term" value="F:ferrous iron binding"/>
    <property type="evidence" value="ECO:0007669"/>
    <property type="project" value="InterPro"/>
</dbReference>
<keyword evidence="5" id="KW-0560">Oxidoreductase</keyword>
<dbReference type="SUPFAM" id="SSF53213">
    <property type="entry name" value="LigB-like"/>
    <property type="match status" value="1"/>
</dbReference>
<dbReference type="PIRSF" id="PIRSF006157">
    <property type="entry name" value="Doxgns_DODA"/>
    <property type="match status" value="1"/>
</dbReference>
<dbReference type="Proteomes" id="UP000610558">
    <property type="component" value="Unassembled WGS sequence"/>
</dbReference>
<evidence type="ECO:0000259" key="6">
    <source>
        <dbReference type="Pfam" id="PF02900"/>
    </source>
</evidence>
<dbReference type="GO" id="GO:0008270">
    <property type="term" value="F:zinc ion binding"/>
    <property type="evidence" value="ECO:0007669"/>
    <property type="project" value="InterPro"/>
</dbReference>
<evidence type="ECO:0000256" key="5">
    <source>
        <dbReference type="ARBA" id="ARBA00023002"/>
    </source>
</evidence>
<accession>A0A927GWV8</accession>
<keyword evidence="8" id="KW-1185">Reference proteome</keyword>